<dbReference type="Gene3D" id="3.50.50.60">
    <property type="entry name" value="FAD/NAD(P)-binding domain"/>
    <property type="match status" value="1"/>
</dbReference>
<keyword evidence="2" id="KW-0503">Monooxygenase</keyword>
<dbReference type="AlphaFoldDB" id="A0ABC8AKW4"/>
<dbReference type="KEGG" id="nsr:NS506_00878"/>
<dbReference type="PANTHER" id="PTHR46865:SF2">
    <property type="entry name" value="MONOOXYGENASE"/>
    <property type="match status" value="1"/>
</dbReference>
<evidence type="ECO:0000313" key="2">
    <source>
        <dbReference type="EMBL" id="APA94953.1"/>
    </source>
</evidence>
<dbReference type="PANTHER" id="PTHR46865">
    <property type="entry name" value="OXIDOREDUCTASE-RELATED"/>
    <property type="match status" value="1"/>
</dbReference>
<evidence type="ECO:0000313" key="4">
    <source>
        <dbReference type="Proteomes" id="UP000037179"/>
    </source>
</evidence>
<feature type="domain" description="FAD-binding" evidence="1">
    <location>
        <begin position="2"/>
        <end position="188"/>
    </location>
</feature>
<evidence type="ECO:0000259" key="1">
    <source>
        <dbReference type="Pfam" id="PF01494"/>
    </source>
</evidence>
<dbReference type="EC" id="1.14.14.1" evidence="2"/>
<reference evidence="2 5" key="3">
    <citation type="submission" date="2016-10" db="EMBL/GenBank/DDBJ databases">
        <title>Genome sequence of Nocardia seriolae strain EM150506, isolated from Anguila japonica.</title>
        <authorList>
            <person name="Han H.-J."/>
        </authorList>
    </citation>
    <scope>NUCLEOTIDE SEQUENCE [LARGE SCALE GENOMIC DNA]</scope>
    <source>
        <strain evidence="2 5">EM150506</strain>
    </source>
</reference>
<name>A0ABC8AKW4_9NOCA</name>
<gene>
    <name evidence="2" type="ORF">NS506_00878</name>
    <name evidence="3" type="ORF">NSK11_contig00166-0014</name>
</gene>
<keyword evidence="4" id="KW-1185">Reference proteome</keyword>
<keyword evidence="2" id="KW-0560">Oxidoreductase</keyword>
<accession>A0ABC8AKW4</accession>
<organism evidence="2 5">
    <name type="scientific">Nocardia seriolae</name>
    <dbReference type="NCBI Taxonomy" id="37332"/>
    <lineage>
        <taxon>Bacteria</taxon>
        <taxon>Bacillati</taxon>
        <taxon>Actinomycetota</taxon>
        <taxon>Actinomycetes</taxon>
        <taxon>Mycobacteriales</taxon>
        <taxon>Nocardiaceae</taxon>
        <taxon>Nocardia</taxon>
    </lineage>
</organism>
<dbReference type="Proteomes" id="UP000180166">
    <property type="component" value="Chromosome"/>
</dbReference>
<evidence type="ECO:0000313" key="5">
    <source>
        <dbReference type="Proteomes" id="UP000180166"/>
    </source>
</evidence>
<dbReference type="Pfam" id="PF01494">
    <property type="entry name" value="FAD_binding_3"/>
    <property type="match status" value="1"/>
</dbReference>
<dbReference type="EMBL" id="CP017839">
    <property type="protein sequence ID" value="APA94953.1"/>
    <property type="molecule type" value="Genomic_DNA"/>
</dbReference>
<dbReference type="GO" id="GO:0016712">
    <property type="term" value="F:oxidoreductase activity, acting on paired donors, with incorporation or reduction of molecular oxygen, reduced flavin or flavoprotein as one donor, and incorporation of one atom of oxygen"/>
    <property type="evidence" value="ECO:0007669"/>
    <property type="project" value="UniProtKB-EC"/>
</dbReference>
<dbReference type="InterPro" id="IPR051704">
    <property type="entry name" value="FAD_aromatic-hydroxylase"/>
</dbReference>
<dbReference type="Gene3D" id="3.30.9.10">
    <property type="entry name" value="D-Amino Acid Oxidase, subunit A, domain 2"/>
    <property type="match status" value="1"/>
</dbReference>
<evidence type="ECO:0000313" key="3">
    <source>
        <dbReference type="EMBL" id="GAP32584.1"/>
    </source>
</evidence>
<dbReference type="InterPro" id="IPR036188">
    <property type="entry name" value="FAD/NAD-bd_sf"/>
</dbReference>
<sequence length="244" mass="26590">MIGADGVHSRTRAMVFGPEEEFTTYLGGYMSFYTVPIPAGAERDWLAMHVVPRASLGIRPDYDPATSKAIITLRTDSNPALRGDIPAQHKLIRDMLADAGWVTPEALAHLETTPDFYFDELVRVDMPSLSKGRVTLLGDSGFCGSPMTGMGTAMAIVGAYLLAGEIATTPTDLPAALTRYEAQVTPFLHKAKELPGGGIQMMLPTSKFGLAVMQRIGKLVTTKLFRPIMMKMLNQTDDYTLPTY</sequence>
<reference evidence="4" key="1">
    <citation type="submission" date="2015-07" db="EMBL/GenBank/DDBJ databases">
        <title>Nocardia seriolae U-1 whole genome shotgun sequence.</title>
        <authorList>
            <person name="Imajoh M."/>
            <person name="Fukumoto Y."/>
            <person name="Sukeda M."/>
            <person name="Yamane J."/>
            <person name="Yamasaki K."/>
            <person name="Shimizu M."/>
            <person name="Ohnishi K."/>
            <person name="Oshima S."/>
        </authorList>
    </citation>
    <scope>NUCLEOTIDE SEQUENCE [LARGE SCALE GENOMIC DNA]</scope>
    <source>
        <strain evidence="4">U-1</strain>
    </source>
</reference>
<protein>
    <submittedName>
        <fullName evidence="2 3">Monooxygenase</fullName>
        <ecNumber evidence="2">1.14.14.1</ecNumber>
    </submittedName>
</protein>
<dbReference type="SUPFAM" id="SSF51905">
    <property type="entry name" value="FAD/NAD(P)-binding domain"/>
    <property type="match status" value="1"/>
</dbReference>
<dbReference type="Proteomes" id="UP000037179">
    <property type="component" value="Unassembled WGS sequence"/>
</dbReference>
<reference evidence="3 4" key="2">
    <citation type="journal article" date="2016" name="Genome Announc.">
        <title>Draft Genome Sequence of Erythromycin- and Oxytetracycline-Sensitive Nocardia seriolae Strain U-1 (NBRC 110359).</title>
        <authorList>
            <person name="Imajoh M."/>
            <person name="Sukeda M."/>
            <person name="Shimizu M."/>
            <person name="Yamane J."/>
            <person name="Ohnishi K."/>
            <person name="Oshima S."/>
        </authorList>
    </citation>
    <scope>NUCLEOTIDE SEQUENCE [LARGE SCALE GENOMIC DNA]</scope>
    <source>
        <strain evidence="3 4">U-1</strain>
    </source>
</reference>
<dbReference type="InterPro" id="IPR002938">
    <property type="entry name" value="FAD-bd"/>
</dbReference>
<proteinExistence type="predicted"/>
<dbReference type="EMBL" id="BBYQ01000166">
    <property type="protein sequence ID" value="GAP32584.1"/>
    <property type="molecule type" value="Genomic_DNA"/>
</dbReference>